<proteinExistence type="predicted"/>
<dbReference type="AlphaFoldDB" id="A0AA46NJC4"/>
<name>A0AA46NJC4_9GAMM</name>
<dbReference type="EMBL" id="CP089057">
    <property type="protein sequence ID" value="UYF73913.1"/>
    <property type="molecule type" value="Genomic_DNA"/>
</dbReference>
<keyword evidence="1" id="KW-0614">Plasmid</keyword>
<evidence type="ECO:0000313" key="2">
    <source>
        <dbReference type="Proteomes" id="UP001164064"/>
    </source>
</evidence>
<accession>A0AA46NJC4</accession>
<protein>
    <submittedName>
        <fullName evidence="1">Uncharacterized protein</fullName>
    </submittedName>
</protein>
<organism evidence="1 2">
    <name type="scientific">Acinetobacter ursingii</name>
    <dbReference type="NCBI Taxonomy" id="108980"/>
    <lineage>
        <taxon>Bacteria</taxon>
        <taxon>Pseudomonadati</taxon>
        <taxon>Pseudomonadota</taxon>
        <taxon>Gammaproteobacteria</taxon>
        <taxon>Moraxellales</taxon>
        <taxon>Moraxellaceae</taxon>
        <taxon>Acinetobacter</taxon>
    </lineage>
</organism>
<geneLocation type="plasmid" evidence="1 2">
    <name>pRIVM_C010559_6</name>
</geneLocation>
<reference evidence="1" key="1">
    <citation type="journal article" date="2022" name="J Glob Antimicrob Resist">
        <title>Comparative analysis of IMP-4- and OXA-58-containing plasmids of three carbapenemase-producing Acinetobacter ursingii strains in the Netherlands.</title>
        <authorList>
            <person name="Hendrickx A.P.A."/>
            <person name="Schade R.P."/>
            <person name="Landman F."/>
            <person name="Bosch T."/>
            <person name="Schouls L.M."/>
            <person name="van Dijk K."/>
        </authorList>
    </citation>
    <scope>NUCLEOTIDE SEQUENCE</scope>
    <source>
        <strain evidence="1">RIVM_C010559</strain>
    </source>
</reference>
<dbReference type="Proteomes" id="UP001164064">
    <property type="component" value="Plasmid pRIVM_C010559_6"/>
</dbReference>
<dbReference type="RefSeq" id="WP_263513476.1">
    <property type="nucleotide sequence ID" value="NZ_CP089057.1"/>
</dbReference>
<sequence>MAANNDDSKKTSYTQALEGYKGQSLPSTGIPVKIREVFLDSMLHYGFDTDAASTYKVAAFLTHLETKGFLGLQGRNKKSNNPETDDLDFHQKASFAIKHKLLHYHIGIPEYKQSPHGDLTSEYVIHYSFDEAKGYVDVICIDYHPPLQLPYASDLDSPFLEENPFKIKLDE</sequence>
<evidence type="ECO:0000313" key="1">
    <source>
        <dbReference type="EMBL" id="UYF73913.1"/>
    </source>
</evidence>
<gene>
    <name evidence="1" type="ORF">LSO60_19125</name>
</gene>